<accession>I8U3S0</accession>
<dbReference type="AlphaFoldDB" id="I8U3S0"/>
<dbReference type="PROSITE" id="PS50263">
    <property type="entry name" value="CN_HYDROLASE"/>
    <property type="match status" value="1"/>
</dbReference>
<feature type="domain" description="CN hydrolase" evidence="3">
    <location>
        <begin position="17"/>
        <end position="266"/>
    </location>
</feature>
<dbReference type="PANTHER" id="PTHR23088:SF27">
    <property type="entry name" value="DEAMINATED GLUTATHIONE AMIDASE"/>
    <property type="match status" value="1"/>
</dbReference>
<evidence type="ECO:0000259" key="3">
    <source>
        <dbReference type="PROSITE" id="PS50263"/>
    </source>
</evidence>
<dbReference type="eggNOG" id="COG0388">
    <property type="taxonomic scope" value="Bacteria"/>
</dbReference>
<dbReference type="STRING" id="1195246.AGRI_12261"/>
<dbReference type="PATRIC" id="fig|1195246.3.peg.2431"/>
<keyword evidence="2 4" id="KW-0378">Hydrolase</keyword>
<gene>
    <name evidence="4" type="ORF">AGRI_12261</name>
</gene>
<evidence type="ECO:0000313" key="4">
    <source>
        <dbReference type="EMBL" id="EIW87976.1"/>
    </source>
</evidence>
<reference evidence="4 5" key="1">
    <citation type="journal article" date="2012" name="J. Bacteriol.">
        <title>Genome Sequence of Pectin-Degrading Alishewanella agri, Isolated from Landfill Soil.</title>
        <authorList>
            <person name="Kim J."/>
            <person name="Jung J."/>
            <person name="Sung J.S."/>
            <person name="Chun J."/>
            <person name="Park W."/>
        </authorList>
    </citation>
    <scope>NUCLEOTIDE SEQUENCE [LARGE SCALE GENOMIC DNA]</scope>
    <source>
        <strain evidence="4 5">BL06</strain>
    </source>
</reference>
<dbReference type="RefSeq" id="WP_008985244.1">
    <property type="nucleotide sequence ID" value="NZ_AKKU01000025.1"/>
</dbReference>
<proteinExistence type="inferred from homology"/>
<dbReference type="Gene3D" id="3.60.110.10">
    <property type="entry name" value="Carbon-nitrogen hydrolase"/>
    <property type="match status" value="1"/>
</dbReference>
<evidence type="ECO:0000313" key="5">
    <source>
        <dbReference type="Proteomes" id="UP000035062"/>
    </source>
</evidence>
<dbReference type="Proteomes" id="UP000035062">
    <property type="component" value="Unassembled WGS sequence"/>
</dbReference>
<dbReference type="InterPro" id="IPR003010">
    <property type="entry name" value="C-N_Hydrolase"/>
</dbReference>
<name>I8U3S0_9ALTE</name>
<dbReference type="InterPro" id="IPR001110">
    <property type="entry name" value="UPF0012_CS"/>
</dbReference>
<comment type="caution">
    <text evidence="4">The sequence shown here is derived from an EMBL/GenBank/DDBJ whole genome shotgun (WGS) entry which is preliminary data.</text>
</comment>
<sequence>MMTAANLCSTDTADSRWRLSALQLTSQPEPERNFAQVAQLLATLPKAAQHLVVLPECFAVFGGGETLQRQYQAPLGAGQLQQKTAALAKTYQVYVLAGSMPTASPDPQRFYASSVLFGPDGRILADYQKLHLFDVAVADSTGSYRESVSTMPGNKVTLSQQGSLKLGMTICYDVRFPGLAQQLAMLGMNVLAVPAAFTRPTGAAHWHTLLRARAIENQCFVVAPAQTGIHANGRETYGHSLIINPWGEVLADAGTEVGAISIEVDLAECPQLASKMPVKLHNRFKSELKP</sequence>
<dbReference type="CDD" id="cd07572">
    <property type="entry name" value="nit"/>
    <property type="match status" value="1"/>
</dbReference>
<organism evidence="4 5">
    <name type="scientific">Alishewanella agri BL06</name>
    <dbReference type="NCBI Taxonomy" id="1195246"/>
    <lineage>
        <taxon>Bacteria</taxon>
        <taxon>Pseudomonadati</taxon>
        <taxon>Pseudomonadota</taxon>
        <taxon>Gammaproteobacteria</taxon>
        <taxon>Alteromonadales</taxon>
        <taxon>Alteromonadaceae</taxon>
        <taxon>Alishewanella</taxon>
    </lineage>
</organism>
<comment type="similarity">
    <text evidence="1">Belongs to the carbon-nitrogen hydrolase superfamily. NIT1/NIT2 family.</text>
</comment>
<evidence type="ECO:0000256" key="2">
    <source>
        <dbReference type="ARBA" id="ARBA00022801"/>
    </source>
</evidence>
<dbReference type="PANTHER" id="PTHR23088">
    <property type="entry name" value="NITRILASE-RELATED"/>
    <property type="match status" value="1"/>
</dbReference>
<dbReference type="GO" id="GO:0016811">
    <property type="term" value="F:hydrolase activity, acting on carbon-nitrogen (but not peptide) bonds, in linear amides"/>
    <property type="evidence" value="ECO:0007669"/>
    <property type="project" value="InterPro"/>
</dbReference>
<dbReference type="PROSITE" id="PS01227">
    <property type="entry name" value="UPF0012"/>
    <property type="match status" value="1"/>
</dbReference>
<dbReference type="InterPro" id="IPR045254">
    <property type="entry name" value="Nit1/2_C-N_Hydrolase"/>
</dbReference>
<dbReference type="EMBL" id="AKKU01000025">
    <property type="protein sequence ID" value="EIW87976.1"/>
    <property type="molecule type" value="Genomic_DNA"/>
</dbReference>
<dbReference type="Pfam" id="PF00795">
    <property type="entry name" value="CN_hydrolase"/>
    <property type="match status" value="1"/>
</dbReference>
<keyword evidence="5" id="KW-1185">Reference proteome</keyword>
<dbReference type="InterPro" id="IPR036526">
    <property type="entry name" value="C-N_Hydrolase_sf"/>
</dbReference>
<dbReference type="SUPFAM" id="SSF56317">
    <property type="entry name" value="Carbon-nitrogen hydrolase"/>
    <property type="match status" value="1"/>
</dbReference>
<protein>
    <submittedName>
        <fullName evidence="4">Amidohydrolase</fullName>
    </submittedName>
</protein>
<evidence type="ECO:0000256" key="1">
    <source>
        <dbReference type="ARBA" id="ARBA00010613"/>
    </source>
</evidence>